<organism evidence="1 2">
    <name type="scientific">Desulfonema magnum</name>
    <dbReference type="NCBI Taxonomy" id="45655"/>
    <lineage>
        <taxon>Bacteria</taxon>
        <taxon>Pseudomonadati</taxon>
        <taxon>Thermodesulfobacteriota</taxon>
        <taxon>Desulfobacteria</taxon>
        <taxon>Desulfobacterales</taxon>
        <taxon>Desulfococcaceae</taxon>
        <taxon>Desulfonema</taxon>
    </lineage>
</organism>
<dbReference type="KEGG" id="dmm:dnm_047630"/>
<gene>
    <name evidence="1" type="ORF">dnm_047630</name>
</gene>
<proteinExistence type="predicted"/>
<protein>
    <submittedName>
        <fullName evidence="1">Uncharacterized protein</fullName>
    </submittedName>
</protein>
<evidence type="ECO:0000313" key="1">
    <source>
        <dbReference type="EMBL" id="QTA88716.1"/>
    </source>
</evidence>
<dbReference type="EMBL" id="CP061800">
    <property type="protein sequence ID" value="QTA88716.1"/>
    <property type="molecule type" value="Genomic_DNA"/>
</dbReference>
<evidence type="ECO:0000313" key="2">
    <source>
        <dbReference type="Proteomes" id="UP000663722"/>
    </source>
</evidence>
<accession>A0A975BNH6</accession>
<keyword evidence="2" id="KW-1185">Reference proteome</keyword>
<reference evidence="1" key="1">
    <citation type="journal article" date="2021" name="Microb. Physiol.">
        <title>Proteogenomic Insights into the Physiology of Marine, Sulfate-Reducing, Filamentous Desulfonema limicola and Desulfonema magnum.</title>
        <authorList>
            <person name="Schnaars V."/>
            <person name="Wohlbrand L."/>
            <person name="Scheve S."/>
            <person name="Hinrichs C."/>
            <person name="Reinhardt R."/>
            <person name="Rabus R."/>
        </authorList>
    </citation>
    <scope>NUCLEOTIDE SEQUENCE</scope>
    <source>
        <strain evidence="1">4be13</strain>
    </source>
</reference>
<name>A0A975BNH6_9BACT</name>
<dbReference type="AlphaFoldDB" id="A0A975BNH6"/>
<dbReference type="Proteomes" id="UP000663722">
    <property type="component" value="Chromosome"/>
</dbReference>
<sequence length="56" mass="6709">MIFSHIAEAVRVRQLSYCHVAVRKRSAALRIFLCSLYYNKRTKYLHLRVNIRQLTT</sequence>